<sequence length="461" mass="53489">MKQITSNCHHLESLKLCGFFGFHHLHLTSPKCTRFELSNHTHPLDYKGDECYFEIVAPYVQHFRISGNFESVGIRLEDRSSLIHADLTYNLYDFRELDDVIDKSIVKDHFTSVACANELIIPSLYIESESNGLRVKRRRRGKREDQARFRKRSSWIFFGVLVALVYVSGGVFELNLVALEFEIDDWVYLKVSPMKRVMRFGKKGKLSPWYIGPYRIAKRIGNIAYELELPHELVAVHPVFHISMLKKCIGDPSLILPTESVRIKDNLSYEEIPVQILDRQVRWLRTKDVASVKVLWRNQFIEKATWEAEEDMKKRYPYLFESRGNVDQDIAFSGSSIFLTILSRPWPLVLSGKDCTFLNYWCEDMDELEDNYENIFIIGSLHNLKILKVILQWSPLIEDDMTTELTELMKCLFDHAKYLEKLVIVAENSDCSKVIQSLLALPRVSNSTVVVSLESVAGIEY</sequence>
<keyword evidence="1" id="KW-0472">Membrane</keyword>
<dbReference type="InterPro" id="IPR056924">
    <property type="entry name" value="SH3_Tf2-1"/>
</dbReference>
<evidence type="ECO:0000313" key="4">
    <source>
        <dbReference type="Proteomes" id="UP001234989"/>
    </source>
</evidence>
<dbReference type="PANTHER" id="PTHR46148">
    <property type="entry name" value="CHROMO DOMAIN-CONTAINING PROTEIN"/>
    <property type="match status" value="1"/>
</dbReference>
<dbReference type="SUPFAM" id="SSF54160">
    <property type="entry name" value="Chromo domain-like"/>
    <property type="match status" value="1"/>
</dbReference>
<accession>A0AAF0PND4</accession>
<keyword evidence="1" id="KW-1133">Transmembrane helix</keyword>
<dbReference type="Pfam" id="PF24626">
    <property type="entry name" value="SH3_Tf2-1"/>
    <property type="match status" value="1"/>
</dbReference>
<dbReference type="EMBL" id="CP133612">
    <property type="protein sequence ID" value="WMV07953.1"/>
    <property type="molecule type" value="Genomic_DNA"/>
</dbReference>
<dbReference type="Proteomes" id="UP001234989">
    <property type="component" value="Chromosome 1"/>
</dbReference>
<evidence type="ECO:0000256" key="1">
    <source>
        <dbReference type="SAM" id="Phobius"/>
    </source>
</evidence>
<evidence type="ECO:0000259" key="2">
    <source>
        <dbReference type="Pfam" id="PF24626"/>
    </source>
</evidence>
<evidence type="ECO:0000313" key="3">
    <source>
        <dbReference type="EMBL" id="WMV07953.1"/>
    </source>
</evidence>
<keyword evidence="1" id="KW-0812">Transmembrane</keyword>
<dbReference type="InterPro" id="IPR016197">
    <property type="entry name" value="Chromo-like_dom_sf"/>
</dbReference>
<proteinExistence type="predicted"/>
<reference evidence="3" key="1">
    <citation type="submission" date="2023-08" db="EMBL/GenBank/DDBJ databases">
        <title>A de novo genome assembly of Solanum verrucosum Schlechtendal, a Mexican diploid species geographically isolated from the other diploid A-genome species in potato relatives.</title>
        <authorList>
            <person name="Hosaka K."/>
        </authorList>
    </citation>
    <scope>NUCLEOTIDE SEQUENCE</scope>
    <source>
        <tissue evidence="3">Young leaves</tissue>
    </source>
</reference>
<organism evidence="3 4">
    <name type="scientific">Solanum verrucosum</name>
    <dbReference type="NCBI Taxonomy" id="315347"/>
    <lineage>
        <taxon>Eukaryota</taxon>
        <taxon>Viridiplantae</taxon>
        <taxon>Streptophyta</taxon>
        <taxon>Embryophyta</taxon>
        <taxon>Tracheophyta</taxon>
        <taxon>Spermatophyta</taxon>
        <taxon>Magnoliopsida</taxon>
        <taxon>eudicotyledons</taxon>
        <taxon>Gunneridae</taxon>
        <taxon>Pentapetalae</taxon>
        <taxon>asterids</taxon>
        <taxon>lamiids</taxon>
        <taxon>Solanales</taxon>
        <taxon>Solanaceae</taxon>
        <taxon>Solanoideae</taxon>
        <taxon>Solaneae</taxon>
        <taxon>Solanum</taxon>
    </lineage>
</organism>
<protein>
    <recommendedName>
        <fullName evidence="2">Tf2-1-like SH3-like domain-containing protein</fullName>
    </recommendedName>
</protein>
<feature type="transmembrane region" description="Helical" evidence="1">
    <location>
        <begin position="155"/>
        <end position="172"/>
    </location>
</feature>
<keyword evidence="4" id="KW-1185">Reference proteome</keyword>
<gene>
    <name evidence="3" type="ORF">MTR67_001338</name>
</gene>
<dbReference type="AlphaFoldDB" id="A0AAF0PND4"/>
<name>A0AAF0PND4_SOLVR</name>
<feature type="domain" description="Tf2-1-like SH3-like" evidence="2">
    <location>
        <begin position="185"/>
        <end position="248"/>
    </location>
</feature>
<dbReference type="PANTHER" id="PTHR46148:SF56">
    <property type="entry name" value="RETROTRANSPOSON PROTEIN"/>
    <property type="match status" value="1"/>
</dbReference>